<keyword evidence="3" id="KW-1185">Reference proteome</keyword>
<reference evidence="3" key="1">
    <citation type="journal article" date="2019" name="Int. J. Syst. Evol. Microbiol.">
        <title>The Global Catalogue of Microorganisms (GCM) 10K type strain sequencing project: providing services to taxonomists for standard genome sequencing and annotation.</title>
        <authorList>
            <consortium name="The Broad Institute Genomics Platform"/>
            <consortium name="The Broad Institute Genome Sequencing Center for Infectious Disease"/>
            <person name="Wu L."/>
            <person name="Ma J."/>
        </authorList>
    </citation>
    <scope>NUCLEOTIDE SEQUENCE [LARGE SCALE GENOMIC DNA]</scope>
    <source>
        <strain evidence="3">JCM 18409</strain>
    </source>
</reference>
<feature type="region of interest" description="Disordered" evidence="1">
    <location>
        <begin position="1"/>
        <end position="118"/>
    </location>
</feature>
<evidence type="ECO:0000313" key="3">
    <source>
        <dbReference type="Proteomes" id="UP001501759"/>
    </source>
</evidence>
<proteinExistence type="predicted"/>
<dbReference type="Proteomes" id="UP001501759">
    <property type="component" value="Unassembled WGS sequence"/>
</dbReference>
<protein>
    <submittedName>
        <fullName evidence="2">Uncharacterized protein</fullName>
    </submittedName>
</protein>
<name>A0ABP9IR47_9ACTN</name>
<sequence length="123" mass="13360">MSAEPAPTVRLFRPATHKARRGSDSSGGSGGTVSFATPGPPVDRYGIVRVRDHTQMTAPGVPGRRRTAEHSVLDAVHPVQQKSQYRKHQKRYGYHHKVPSRPTADPSGAPFSTGQLPVCVKVR</sequence>
<organism evidence="2 3">
    <name type="scientific">Streptomyces siamensis</name>
    <dbReference type="NCBI Taxonomy" id="1274986"/>
    <lineage>
        <taxon>Bacteria</taxon>
        <taxon>Bacillati</taxon>
        <taxon>Actinomycetota</taxon>
        <taxon>Actinomycetes</taxon>
        <taxon>Kitasatosporales</taxon>
        <taxon>Streptomycetaceae</taxon>
        <taxon>Streptomyces</taxon>
    </lineage>
</organism>
<feature type="compositionally biased region" description="Basic residues" evidence="1">
    <location>
        <begin position="84"/>
        <end position="99"/>
    </location>
</feature>
<dbReference type="EMBL" id="BAABKB010000004">
    <property type="protein sequence ID" value="GAA5005365.1"/>
    <property type="molecule type" value="Genomic_DNA"/>
</dbReference>
<evidence type="ECO:0000313" key="2">
    <source>
        <dbReference type="EMBL" id="GAA5005365.1"/>
    </source>
</evidence>
<accession>A0ABP9IR47</accession>
<comment type="caution">
    <text evidence="2">The sequence shown here is derived from an EMBL/GenBank/DDBJ whole genome shotgun (WGS) entry which is preliminary data.</text>
</comment>
<evidence type="ECO:0000256" key="1">
    <source>
        <dbReference type="SAM" id="MobiDB-lite"/>
    </source>
</evidence>
<gene>
    <name evidence="2" type="ORF">GCM10023335_22160</name>
</gene>